<dbReference type="Proteomes" id="UP000653358">
    <property type="component" value="Unassembled WGS sequence"/>
</dbReference>
<dbReference type="EMBL" id="WJBB01000003">
    <property type="protein sequence ID" value="MBC3796092.1"/>
    <property type="molecule type" value="Genomic_DNA"/>
</dbReference>
<name>A0ABR6WIW3_9FIRM</name>
<gene>
    <name evidence="1" type="ORF">GH807_03395</name>
</gene>
<accession>A0ABR6WIW3</accession>
<reference evidence="1 2" key="1">
    <citation type="journal article" date="2020" name="mSystems">
        <title>Defining Genomic and Predicted Metabolic Features of the Acetobacterium Genus.</title>
        <authorList>
            <person name="Ross D.E."/>
            <person name="Marshall C.W."/>
            <person name="Gulliver D."/>
            <person name="May H.D."/>
            <person name="Norman R.S."/>
        </authorList>
    </citation>
    <scope>NUCLEOTIDE SEQUENCE [LARGE SCALE GENOMIC DNA]</scope>
    <source>
        <strain evidence="1 2">DSM 9173</strain>
    </source>
</reference>
<evidence type="ECO:0000313" key="1">
    <source>
        <dbReference type="EMBL" id="MBC3796092.1"/>
    </source>
</evidence>
<evidence type="ECO:0000313" key="2">
    <source>
        <dbReference type="Proteomes" id="UP000653358"/>
    </source>
</evidence>
<proteinExistence type="predicted"/>
<protein>
    <submittedName>
        <fullName evidence="1">Uncharacterized protein</fullName>
    </submittedName>
</protein>
<sequence length="60" mass="6845">MNQYVYSMIFATTTLIENKLMASVEPESDDGMQAFIDTRHGLIIDIDDQPVPAEKQRLSR</sequence>
<organism evidence="1 2">
    <name type="scientific">Acetobacterium tundrae</name>
    <dbReference type="NCBI Taxonomy" id="132932"/>
    <lineage>
        <taxon>Bacteria</taxon>
        <taxon>Bacillati</taxon>
        <taxon>Bacillota</taxon>
        <taxon>Clostridia</taxon>
        <taxon>Eubacteriales</taxon>
        <taxon>Eubacteriaceae</taxon>
        <taxon>Acetobacterium</taxon>
    </lineage>
</organism>
<keyword evidence="2" id="KW-1185">Reference proteome</keyword>
<comment type="caution">
    <text evidence="1">The sequence shown here is derived from an EMBL/GenBank/DDBJ whole genome shotgun (WGS) entry which is preliminary data.</text>
</comment>
<dbReference type="RefSeq" id="WP_148602845.1">
    <property type="nucleotide sequence ID" value="NZ_RXYB01000004.1"/>
</dbReference>